<dbReference type="Proteomes" id="UP001243757">
    <property type="component" value="Unassembled WGS sequence"/>
</dbReference>
<organism evidence="2 3">
    <name type="scientific">Pseudodonghicola flavimaris</name>
    <dbReference type="NCBI Taxonomy" id="3050036"/>
    <lineage>
        <taxon>Bacteria</taxon>
        <taxon>Pseudomonadati</taxon>
        <taxon>Pseudomonadota</taxon>
        <taxon>Alphaproteobacteria</taxon>
        <taxon>Rhodobacterales</taxon>
        <taxon>Paracoccaceae</taxon>
        <taxon>Pseudodonghicola</taxon>
    </lineage>
</organism>
<dbReference type="EMBL" id="JASNJD010000004">
    <property type="protein sequence ID" value="MDK3017630.1"/>
    <property type="molecule type" value="Genomic_DNA"/>
</dbReference>
<dbReference type="Gene3D" id="2.40.300.10">
    <property type="entry name" value="Head decoration protein D"/>
    <property type="match status" value="1"/>
</dbReference>
<dbReference type="RefSeq" id="WP_284480442.1">
    <property type="nucleotide sequence ID" value="NZ_JASNJD010000004.1"/>
</dbReference>
<comment type="caution">
    <text evidence="2">The sequence shown here is derived from an EMBL/GenBank/DDBJ whole genome shotgun (WGS) entry which is preliminary data.</text>
</comment>
<protein>
    <submittedName>
        <fullName evidence="2">Peptidase G2 autoproteolytic cleavage domain-containing protein</fullName>
    </submittedName>
</protein>
<gene>
    <name evidence="2" type="ORF">QO033_08065</name>
</gene>
<dbReference type="Pfam" id="PF11962">
    <property type="entry name" value="Peptidase_G2"/>
    <property type="match status" value="1"/>
</dbReference>
<evidence type="ECO:0000259" key="1">
    <source>
        <dbReference type="Pfam" id="PF11962"/>
    </source>
</evidence>
<feature type="domain" description="Peptidase G2 IMC autoproteolytic cleavage" evidence="1">
    <location>
        <begin position="213"/>
        <end position="408"/>
    </location>
</feature>
<sequence>MSAPSFSAWPDIPSRSAPEADFDTKMYALFNHFATTHRNEMLAFISWLQTNSTIIGGALNGTTLGLTTPAAGKFTQATIEQQAGSPSLLLVGALGYNVSLKFSVEGSDAWSVIGSQTGSLAFYDFAGLTTPVQFEAGAVANTFVVDAASRIGIGTPSPTMKLGILQSESGVGGFNLSCTSTAFAATGHNISISTAASASFNFMTAYSSGGTLAFKVRGDGEVSATGAFTTIGADYGEYFEWLDGNTAAEDRRGLSVVLDGGLIRPALAGETPVGVVSANASVIGDADAGYWTGKYLRDDFGSYLMEPYSAVEWVETVNQGTEERPDYVEVPHSYAADEVPTGVTVLADAVVILRERRQINPAFDPALTYVPRGDRPEWEVIGLKGKLRVLKGQPVAPGWIKMRDVSATVEEWLVL</sequence>
<evidence type="ECO:0000313" key="3">
    <source>
        <dbReference type="Proteomes" id="UP001243757"/>
    </source>
</evidence>
<name>A0ABT7EZE7_9RHOB</name>
<accession>A0ABT7EZE7</accession>
<keyword evidence="3" id="KW-1185">Reference proteome</keyword>
<evidence type="ECO:0000313" key="2">
    <source>
        <dbReference type="EMBL" id="MDK3017630.1"/>
    </source>
</evidence>
<dbReference type="InterPro" id="IPR021865">
    <property type="entry name" value="Peptidase_G2"/>
</dbReference>
<reference evidence="2 3" key="1">
    <citation type="submission" date="2023-05" db="EMBL/GenBank/DDBJ databases">
        <title>Pseudodonghicola sp. nov.</title>
        <authorList>
            <person name="Huang J."/>
        </authorList>
    </citation>
    <scope>NUCLEOTIDE SEQUENCE [LARGE SCALE GENOMIC DNA]</scope>
    <source>
        <strain evidence="2 3">IC7</strain>
    </source>
</reference>
<proteinExistence type="predicted"/>